<dbReference type="Gene3D" id="3.40.710.10">
    <property type="entry name" value="DD-peptidase/beta-lactamase superfamily"/>
    <property type="match status" value="1"/>
</dbReference>
<evidence type="ECO:0000313" key="12">
    <source>
        <dbReference type="EMBL" id="MCP1675978.1"/>
    </source>
</evidence>
<keyword evidence="3 12" id="KW-0378">Hydrolase</keyword>
<evidence type="ECO:0000256" key="6">
    <source>
        <dbReference type="ARBA" id="ARBA00023316"/>
    </source>
</evidence>
<organism evidence="12 13">
    <name type="scientific">Natronocella acetinitrilica</name>
    <dbReference type="NCBI Taxonomy" id="414046"/>
    <lineage>
        <taxon>Bacteria</taxon>
        <taxon>Pseudomonadati</taxon>
        <taxon>Pseudomonadota</taxon>
        <taxon>Gammaproteobacteria</taxon>
        <taxon>Chromatiales</taxon>
        <taxon>Ectothiorhodospiraceae</taxon>
        <taxon>Natronocella</taxon>
    </lineage>
</organism>
<dbReference type="GO" id="GO:0009252">
    <property type="term" value="P:peptidoglycan biosynthetic process"/>
    <property type="evidence" value="ECO:0007669"/>
    <property type="project" value="UniProtKB-KW"/>
</dbReference>
<dbReference type="NCBIfam" id="NF008668">
    <property type="entry name" value="PRK11669.1"/>
    <property type="match status" value="1"/>
</dbReference>
<evidence type="ECO:0000256" key="9">
    <source>
        <dbReference type="RuleBase" id="RU004016"/>
    </source>
</evidence>
<dbReference type="AlphaFoldDB" id="A0AAE3KD89"/>
<keyword evidence="5" id="KW-0573">Peptidoglycan synthesis</keyword>
<evidence type="ECO:0000256" key="3">
    <source>
        <dbReference type="ARBA" id="ARBA00022801"/>
    </source>
</evidence>
<name>A0AAE3KD89_9GAMM</name>
<dbReference type="Pfam" id="PF00768">
    <property type="entry name" value="Peptidase_S11"/>
    <property type="match status" value="1"/>
</dbReference>
<feature type="chain" id="PRO_5042180942" evidence="10">
    <location>
        <begin position="23"/>
        <end position="304"/>
    </location>
</feature>
<accession>A0AAE3KD89</accession>
<dbReference type="EC" id="3.4.21.-" evidence="12"/>
<dbReference type="GO" id="GO:0009002">
    <property type="term" value="F:serine-type D-Ala-D-Ala carboxypeptidase activity"/>
    <property type="evidence" value="ECO:0007669"/>
    <property type="project" value="InterPro"/>
</dbReference>
<evidence type="ECO:0000256" key="4">
    <source>
        <dbReference type="ARBA" id="ARBA00022960"/>
    </source>
</evidence>
<feature type="active site" description="Acyl-ester intermediate" evidence="7">
    <location>
        <position position="65"/>
    </location>
</feature>
<keyword evidence="13" id="KW-1185">Reference proteome</keyword>
<dbReference type="GO" id="GO:0008360">
    <property type="term" value="P:regulation of cell shape"/>
    <property type="evidence" value="ECO:0007669"/>
    <property type="project" value="UniProtKB-KW"/>
</dbReference>
<evidence type="ECO:0000256" key="1">
    <source>
        <dbReference type="ARBA" id="ARBA00007164"/>
    </source>
</evidence>
<dbReference type="RefSeq" id="WP_253480386.1">
    <property type="nucleotide sequence ID" value="NZ_JALJXV010000007.1"/>
</dbReference>
<feature type="active site" evidence="7">
    <location>
        <position position="122"/>
    </location>
</feature>
<evidence type="ECO:0000259" key="11">
    <source>
        <dbReference type="Pfam" id="PF00768"/>
    </source>
</evidence>
<dbReference type="InterPro" id="IPR012338">
    <property type="entry name" value="Beta-lactam/transpept-like"/>
</dbReference>
<protein>
    <submittedName>
        <fullName evidence="12">D-alanyl-D-alanine endopeptidase (Penicillin-binding protein 7)</fullName>
        <ecNumber evidence="12">3.4.21.-</ecNumber>
    </submittedName>
</protein>
<dbReference type="PRINTS" id="PR00725">
    <property type="entry name" value="DADACBPTASE1"/>
</dbReference>
<keyword evidence="6" id="KW-0961">Cell wall biogenesis/degradation</keyword>
<keyword evidence="4" id="KW-0133">Cell shape</keyword>
<reference evidence="12" key="1">
    <citation type="submission" date="2022-03" db="EMBL/GenBank/DDBJ databases">
        <title>Genomic Encyclopedia of Type Strains, Phase III (KMG-III): the genomes of soil and plant-associated and newly described type strains.</title>
        <authorList>
            <person name="Whitman W."/>
        </authorList>
    </citation>
    <scope>NUCLEOTIDE SEQUENCE</scope>
    <source>
        <strain evidence="12">ANL 6-2</strain>
    </source>
</reference>
<feature type="binding site" evidence="8">
    <location>
        <position position="229"/>
    </location>
    <ligand>
        <name>substrate</name>
    </ligand>
</feature>
<feature type="signal peptide" evidence="10">
    <location>
        <begin position="1"/>
        <end position="22"/>
    </location>
</feature>
<dbReference type="PANTHER" id="PTHR21581">
    <property type="entry name" value="D-ALANYL-D-ALANINE CARBOXYPEPTIDASE"/>
    <property type="match status" value="1"/>
</dbReference>
<dbReference type="GO" id="GO:0006508">
    <property type="term" value="P:proteolysis"/>
    <property type="evidence" value="ECO:0007669"/>
    <property type="project" value="InterPro"/>
</dbReference>
<dbReference type="SUPFAM" id="SSF56601">
    <property type="entry name" value="beta-lactamase/transpeptidase-like"/>
    <property type="match status" value="1"/>
</dbReference>
<comment type="similarity">
    <text evidence="1 9">Belongs to the peptidase S11 family.</text>
</comment>
<evidence type="ECO:0000256" key="2">
    <source>
        <dbReference type="ARBA" id="ARBA00022729"/>
    </source>
</evidence>
<dbReference type="GO" id="GO:0071555">
    <property type="term" value="P:cell wall organization"/>
    <property type="evidence" value="ECO:0007669"/>
    <property type="project" value="UniProtKB-KW"/>
</dbReference>
<proteinExistence type="inferred from homology"/>
<evidence type="ECO:0000256" key="7">
    <source>
        <dbReference type="PIRSR" id="PIRSR618044-1"/>
    </source>
</evidence>
<evidence type="ECO:0000256" key="8">
    <source>
        <dbReference type="PIRSR" id="PIRSR618044-2"/>
    </source>
</evidence>
<evidence type="ECO:0000313" key="13">
    <source>
        <dbReference type="Proteomes" id="UP001205843"/>
    </source>
</evidence>
<comment type="caution">
    <text evidence="12">The sequence shown here is derived from an EMBL/GenBank/DDBJ whole genome shotgun (WGS) entry which is preliminary data.</text>
</comment>
<dbReference type="InterPro" id="IPR001967">
    <property type="entry name" value="Peptidase_S11_N"/>
</dbReference>
<sequence>MTKRILLLLLTLLLMAATTAPATGNPGNPQPGAPALASVSAVAMDIESGEIVVDKRGDWQRPIASLTKLMTALVIVEAEQDLGERLRIVPRDYETDKNAYSRIRIDSELDRGALMRIMLMSSENLAAHVLSVNYPGGRDGFIKAMNDKARTLGMQDTRFVDASGLSPDNVSTARDLALLAKAAHQHPILRAHSTSGSYSAQFTRPRYALGYGNTNPLIANANWNVTLSKTGYLVEAGRCLVMVADVDGRETAFIMLDSFGTRTPLGDAARIRRWLTTGESGNVAAAARNYEQSRVEAATIQSRH</sequence>
<dbReference type="PANTHER" id="PTHR21581:SF26">
    <property type="entry name" value="D-ALANYL-D-ALANINE ENDOPEPTIDASE"/>
    <property type="match status" value="1"/>
</dbReference>
<evidence type="ECO:0000256" key="5">
    <source>
        <dbReference type="ARBA" id="ARBA00022984"/>
    </source>
</evidence>
<gene>
    <name evidence="12" type="ORF">J2T57_003133</name>
</gene>
<feature type="active site" description="Proton acceptor" evidence="7">
    <location>
        <position position="68"/>
    </location>
</feature>
<dbReference type="EMBL" id="JALJXV010000007">
    <property type="protein sequence ID" value="MCP1675978.1"/>
    <property type="molecule type" value="Genomic_DNA"/>
</dbReference>
<feature type="domain" description="Peptidase S11 D-alanyl-D-alanine carboxypeptidase A N-terminal" evidence="11">
    <location>
        <begin position="32"/>
        <end position="258"/>
    </location>
</feature>
<keyword evidence="2 10" id="KW-0732">Signal</keyword>
<dbReference type="Proteomes" id="UP001205843">
    <property type="component" value="Unassembled WGS sequence"/>
</dbReference>
<evidence type="ECO:0000256" key="10">
    <source>
        <dbReference type="SAM" id="SignalP"/>
    </source>
</evidence>
<dbReference type="InterPro" id="IPR018044">
    <property type="entry name" value="Peptidase_S11"/>
</dbReference>